<dbReference type="AlphaFoldDB" id="A0A419S8S1"/>
<evidence type="ECO:0000256" key="5">
    <source>
        <dbReference type="ARBA" id="ARBA00022898"/>
    </source>
</evidence>
<dbReference type="RefSeq" id="WP_120180917.1">
    <property type="nucleotide sequence ID" value="NZ_MBTA01000005.1"/>
</dbReference>
<dbReference type="OrthoDB" id="9813612at2"/>
<name>A0A419S8S1_9SPHI</name>
<dbReference type="InterPro" id="IPR050596">
    <property type="entry name" value="AspAT/PAT-like"/>
</dbReference>
<dbReference type="CDD" id="cd00609">
    <property type="entry name" value="AAT_like"/>
    <property type="match status" value="1"/>
</dbReference>
<sequence length="418" mass="45465">MKVSALAQTLIGSEIIKIAGEVNEMKAKGVAIANLTIGDFDSKLFPIPQELETNIVKAYQDNQTNYPPADGVLPLRKSVATFLQEQFNLKYDAASEILISGGSRPLIYATYLALIDAGDTVVYPAPSWNNNHYVHLLGAKGVAVPTSPEHNFMPTGADLKPYLKGATLLALCSPLNPTGTMFSAEGLKEICELVLAENQQRGADEKPLYILYDQIYSQLTFGNHRHVDPVSLIPALRDYTIFIDGSSKCFAATGVRVGWGFGPANVISKMKAIVGHMGAWAPKAEQMATAQFLDDKTAVTSFLNTFKTQIKHSLDTLYKGITDLKNQGFAVDAIEPMGAIYLTLKIDYLDKTTPDGNVLQNATQLNFYLIKEANIALVPFAAFGTDDLCWFRASVGACSATEIESKMPALKKALENLK</sequence>
<keyword evidence="4 7" id="KW-0808">Transferase</keyword>
<comment type="cofactor">
    <cofactor evidence="1">
        <name>pyridoxal 5'-phosphate</name>
        <dbReference type="ChEBI" id="CHEBI:597326"/>
    </cofactor>
</comment>
<keyword evidence="3 7" id="KW-0032">Aminotransferase</keyword>
<evidence type="ECO:0000313" key="7">
    <source>
        <dbReference type="EMBL" id="RKD18201.1"/>
    </source>
</evidence>
<dbReference type="GO" id="GO:0030170">
    <property type="term" value="F:pyridoxal phosphate binding"/>
    <property type="evidence" value="ECO:0007669"/>
    <property type="project" value="InterPro"/>
</dbReference>
<evidence type="ECO:0000256" key="2">
    <source>
        <dbReference type="ARBA" id="ARBA00007441"/>
    </source>
</evidence>
<evidence type="ECO:0000256" key="1">
    <source>
        <dbReference type="ARBA" id="ARBA00001933"/>
    </source>
</evidence>
<protein>
    <submittedName>
        <fullName evidence="7">Aminotransferase</fullName>
    </submittedName>
</protein>
<evidence type="ECO:0000259" key="6">
    <source>
        <dbReference type="Pfam" id="PF00155"/>
    </source>
</evidence>
<comment type="caution">
    <text evidence="7">The sequence shown here is derived from an EMBL/GenBank/DDBJ whole genome shotgun (WGS) entry which is preliminary data.</text>
</comment>
<comment type="similarity">
    <text evidence="2">Belongs to the class-I pyridoxal-phosphate-dependent aminotransferase family.</text>
</comment>
<dbReference type="InterPro" id="IPR015421">
    <property type="entry name" value="PyrdxlP-dep_Trfase_major"/>
</dbReference>
<feature type="domain" description="Aminotransferase class I/classII large" evidence="6">
    <location>
        <begin position="34"/>
        <end position="404"/>
    </location>
</feature>
<accession>A0A419S8S1</accession>
<dbReference type="Gene3D" id="3.90.1150.10">
    <property type="entry name" value="Aspartate Aminotransferase, domain 1"/>
    <property type="match status" value="1"/>
</dbReference>
<dbReference type="Pfam" id="PF00155">
    <property type="entry name" value="Aminotran_1_2"/>
    <property type="match status" value="1"/>
</dbReference>
<reference evidence="7 8" key="1">
    <citation type="submission" date="2016-07" db="EMBL/GenBank/DDBJ databases">
        <title>Genome of Pelobium manganitolerans.</title>
        <authorList>
            <person name="Wu S."/>
            <person name="Wang G."/>
        </authorList>
    </citation>
    <scope>NUCLEOTIDE SEQUENCE [LARGE SCALE GENOMIC DNA]</scope>
    <source>
        <strain evidence="7 8">YS-25</strain>
    </source>
</reference>
<dbReference type="Proteomes" id="UP000283433">
    <property type="component" value="Unassembled WGS sequence"/>
</dbReference>
<keyword evidence="8" id="KW-1185">Reference proteome</keyword>
<dbReference type="GO" id="GO:0006520">
    <property type="term" value="P:amino acid metabolic process"/>
    <property type="evidence" value="ECO:0007669"/>
    <property type="project" value="InterPro"/>
</dbReference>
<dbReference type="EMBL" id="MBTA01000005">
    <property type="protein sequence ID" value="RKD18201.1"/>
    <property type="molecule type" value="Genomic_DNA"/>
</dbReference>
<evidence type="ECO:0000256" key="4">
    <source>
        <dbReference type="ARBA" id="ARBA00022679"/>
    </source>
</evidence>
<organism evidence="7 8">
    <name type="scientific">Pelobium manganitolerans</name>
    <dbReference type="NCBI Taxonomy" id="1842495"/>
    <lineage>
        <taxon>Bacteria</taxon>
        <taxon>Pseudomonadati</taxon>
        <taxon>Bacteroidota</taxon>
        <taxon>Sphingobacteriia</taxon>
        <taxon>Sphingobacteriales</taxon>
        <taxon>Sphingobacteriaceae</taxon>
        <taxon>Pelobium</taxon>
    </lineage>
</organism>
<dbReference type="InterPro" id="IPR004839">
    <property type="entry name" value="Aminotransferase_I/II_large"/>
</dbReference>
<proteinExistence type="inferred from homology"/>
<dbReference type="GO" id="GO:0008483">
    <property type="term" value="F:transaminase activity"/>
    <property type="evidence" value="ECO:0007669"/>
    <property type="project" value="UniProtKB-KW"/>
</dbReference>
<gene>
    <name evidence="7" type="ORF">BCY91_15440</name>
</gene>
<dbReference type="SUPFAM" id="SSF53383">
    <property type="entry name" value="PLP-dependent transferases"/>
    <property type="match status" value="1"/>
</dbReference>
<dbReference type="Gene3D" id="3.40.640.10">
    <property type="entry name" value="Type I PLP-dependent aspartate aminotransferase-like (Major domain)"/>
    <property type="match status" value="1"/>
</dbReference>
<evidence type="ECO:0000313" key="8">
    <source>
        <dbReference type="Proteomes" id="UP000283433"/>
    </source>
</evidence>
<dbReference type="InterPro" id="IPR015422">
    <property type="entry name" value="PyrdxlP-dep_Trfase_small"/>
</dbReference>
<dbReference type="PANTHER" id="PTHR46383">
    <property type="entry name" value="ASPARTATE AMINOTRANSFERASE"/>
    <property type="match status" value="1"/>
</dbReference>
<dbReference type="InterPro" id="IPR015424">
    <property type="entry name" value="PyrdxlP-dep_Trfase"/>
</dbReference>
<dbReference type="PANTHER" id="PTHR46383:SF1">
    <property type="entry name" value="ASPARTATE AMINOTRANSFERASE"/>
    <property type="match status" value="1"/>
</dbReference>
<keyword evidence="5" id="KW-0663">Pyridoxal phosphate</keyword>
<evidence type="ECO:0000256" key="3">
    <source>
        <dbReference type="ARBA" id="ARBA00022576"/>
    </source>
</evidence>